<dbReference type="GO" id="GO:0016787">
    <property type="term" value="F:hydrolase activity"/>
    <property type="evidence" value="ECO:0007669"/>
    <property type="project" value="UniProtKB-KW"/>
</dbReference>
<dbReference type="InterPro" id="IPR029000">
    <property type="entry name" value="Cyclophilin-like_dom_sf"/>
</dbReference>
<dbReference type="GO" id="GO:0005524">
    <property type="term" value="F:ATP binding"/>
    <property type="evidence" value="ECO:0007669"/>
    <property type="project" value="UniProtKB-KW"/>
</dbReference>
<dbReference type="STRING" id="1079.BVIR_2254"/>
<keyword evidence="1" id="KW-0547">Nucleotide-binding</keyword>
<dbReference type="KEGG" id="bvr:BVIR_2254"/>
<dbReference type="Gene3D" id="2.40.100.10">
    <property type="entry name" value="Cyclophilin-like"/>
    <property type="match status" value="1"/>
</dbReference>
<dbReference type="Proteomes" id="UP000065734">
    <property type="component" value="Chromosome I"/>
</dbReference>
<evidence type="ECO:0000313" key="5">
    <source>
        <dbReference type="EMBL" id="BAS00060.1"/>
    </source>
</evidence>
<evidence type="ECO:0000256" key="3">
    <source>
        <dbReference type="ARBA" id="ARBA00022840"/>
    </source>
</evidence>
<gene>
    <name evidence="6" type="primary">kipI</name>
    <name evidence="5" type="ORF">BV133_2466</name>
    <name evidence="6" type="ORF">BVIRIDIS_17000</name>
</gene>
<evidence type="ECO:0000256" key="1">
    <source>
        <dbReference type="ARBA" id="ARBA00022741"/>
    </source>
</evidence>
<dbReference type="PANTHER" id="PTHR34698">
    <property type="entry name" value="5-OXOPROLINASE SUBUNIT B"/>
    <property type="match status" value="1"/>
</dbReference>
<keyword evidence="3" id="KW-0067">ATP-binding</keyword>
<reference evidence="7" key="3">
    <citation type="journal article" date="2016" name="Genome Announc.">
        <title>Revised genome sequence of the purple photosynthetic bacterium Blastochloris viridis.</title>
        <authorList>
            <person name="Liu L.N."/>
            <person name="Faulkner M."/>
            <person name="Liu X."/>
            <person name="Huang F."/>
            <person name="Darby A.C."/>
            <person name="Hall N."/>
        </authorList>
    </citation>
    <scope>NUCLEOTIDE SEQUENCE [LARGE SCALE GENOMIC DNA]</scope>
    <source>
        <strain evidence="7">ATCC 19567 / DSM 133 / F</strain>
    </source>
</reference>
<dbReference type="EMBL" id="LN907867">
    <property type="protein sequence ID" value="CUU42686.1"/>
    <property type="molecule type" value="Genomic_DNA"/>
</dbReference>
<dbReference type="InterPro" id="IPR010016">
    <property type="entry name" value="PxpB"/>
</dbReference>
<evidence type="ECO:0000313" key="7">
    <source>
        <dbReference type="Proteomes" id="UP000065734"/>
    </source>
</evidence>
<dbReference type="PANTHER" id="PTHR34698:SF2">
    <property type="entry name" value="5-OXOPROLINASE SUBUNIT B"/>
    <property type="match status" value="1"/>
</dbReference>
<dbReference type="RefSeq" id="WP_055037694.1">
    <property type="nucleotide sequence ID" value="NZ_AP014854.2"/>
</dbReference>
<evidence type="ECO:0000259" key="4">
    <source>
        <dbReference type="SMART" id="SM00796"/>
    </source>
</evidence>
<dbReference type="SUPFAM" id="SSF50891">
    <property type="entry name" value="Cyclophilin-like"/>
    <property type="match status" value="1"/>
</dbReference>
<dbReference type="EMBL" id="AP014854">
    <property type="protein sequence ID" value="BAS00060.1"/>
    <property type="molecule type" value="Genomic_DNA"/>
</dbReference>
<dbReference type="NCBIfam" id="TIGR00370">
    <property type="entry name" value="5-oxoprolinase subunit PxpB"/>
    <property type="match status" value="1"/>
</dbReference>
<reference evidence="5" key="1">
    <citation type="journal article" date="2015" name="Genome Announc.">
        <title>Complete Genome Sequence of the Bacteriochlorophyll b-Producing Photosynthetic Bacterium Blastochloris viridis.</title>
        <authorList>
            <person name="Tsukatani Y."/>
            <person name="Hirose Y."/>
            <person name="Harada J."/>
            <person name="Misawa N."/>
            <person name="Mori K."/>
            <person name="Inoue K."/>
            <person name="Tamiaki H."/>
        </authorList>
    </citation>
    <scope>NUCLEOTIDE SEQUENCE [LARGE SCALE GENOMIC DNA]</scope>
    <source>
        <strain evidence="5">DSM 133</strain>
    </source>
</reference>
<feature type="domain" description="Carboxyltransferase" evidence="4">
    <location>
        <begin position="1"/>
        <end position="201"/>
    </location>
</feature>
<evidence type="ECO:0000256" key="2">
    <source>
        <dbReference type="ARBA" id="ARBA00022801"/>
    </source>
</evidence>
<proteinExistence type="predicted"/>
<dbReference type="AlphaFoldDB" id="A0A0H5BG22"/>
<dbReference type="SMART" id="SM00796">
    <property type="entry name" value="AHS1"/>
    <property type="match status" value="1"/>
</dbReference>
<sequence length="237" mass="25318">MRFLPAGDSALVVELGDAIDAAVGIRVARFATVVAAQHLDGITEVVPTFRSFLVCYDPLATCQARLISDIEALALSDPAPAQPPRRWTLPVCYAAECAPDLAEVAKSSRLSESEVVRRHTGATYHVYMLGFLPGFAYLGDLDPALRLPRRATPRTRLPTGSVAIAQAMTAIYPVESPGGWHLIGHTPVKMFDIAADPPALLAPGDAVRFTAISRDDCGAIADAVAAGRFRLEPERMA</sequence>
<dbReference type="OrthoDB" id="9778567at2"/>
<name>A0A0H5BG22_BLAVI</name>
<dbReference type="SUPFAM" id="SSF160467">
    <property type="entry name" value="PH0987 N-terminal domain-like"/>
    <property type="match status" value="1"/>
</dbReference>
<keyword evidence="2 5" id="KW-0378">Hydrolase</keyword>
<organism evidence="6 7">
    <name type="scientific">Blastochloris viridis</name>
    <name type="common">Rhodopseudomonas viridis</name>
    <dbReference type="NCBI Taxonomy" id="1079"/>
    <lineage>
        <taxon>Bacteria</taxon>
        <taxon>Pseudomonadati</taxon>
        <taxon>Pseudomonadota</taxon>
        <taxon>Alphaproteobacteria</taxon>
        <taxon>Hyphomicrobiales</taxon>
        <taxon>Blastochloridaceae</taxon>
        <taxon>Blastochloris</taxon>
    </lineage>
</organism>
<dbReference type="Gene3D" id="3.30.1360.40">
    <property type="match status" value="1"/>
</dbReference>
<dbReference type="PATRIC" id="fig|1079.6.peg.2346"/>
<evidence type="ECO:0000313" key="6">
    <source>
        <dbReference type="EMBL" id="CUU42686.1"/>
    </source>
</evidence>
<protein>
    <submittedName>
        <fullName evidence="5">Allophanate hydrolase 2 subunit 1</fullName>
    </submittedName>
    <submittedName>
        <fullName evidence="6">Sporulation inhibitor kipI</fullName>
    </submittedName>
</protein>
<dbReference type="Pfam" id="PF02682">
    <property type="entry name" value="CT_C_D"/>
    <property type="match status" value="1"/>
</dbReference>
<dbReference type="InterPro" id="IPR003833">
    <property type="entry name" value="CT_C_D"/>
</dbReference>
<reference evidence="6" key="2">
    <citation type="submission" date="2015-11" db="EMBL/GenBank/DDBJ databases">
        <authorList>
            <person name="Zhang Y."/>
            <person name="Guo Z."/>
        </authorList>
    </citation>
    <scope>NUCLEOTIDE SEQUENCE</scope>
    <source>
        <strain evidence="6">1</strain>
    </source>
</reference>
<accession>A0A0H5BG22</accession>
<keyword evidence="7" id="KW-1185">Reference proteome</keyword>